<feature type="repeat" description="TPR" evidence="8">
    <location>
        <begin position="93"/>
        <end position="126"/>
    </location>
</feature>
<dbReference type="Pfam" id="PF13414">
    <property type="entry name" value="TPR_11"/>
    <property type="match status" value="1"/>
</dbReference>
<name>A0A4Q1KM69_9SPHN</name>
<dbReference type="PROSITE" id="PS50293">
    <property type="entry name" value="TPR_REGION"/>
    <property type="match status" value="3"/>
</dbReference>
<gene>
    <name evidence="10" type="ORF">EQG66_03575</name>
</gene>
<feature type="domain" description="O-GlcNAc transferase C-terminal" evidence="9">
    <location>
        <begin position="500"/>
        <end position="686"/>
    </location>
</feature>
<dbReference type="InterPro" id="IPR011990">
    <property type="entry name" value="TPR-like_helical_dom_sf"/>
</dbReference>
<evidence type="ECO:0000313" key="10">
    <source>
        <dbReference type="EMBL" id="RXR30530.1"/>
    </source>
</evidence>
<keyword evidence="5" id="KW-0808">Transferase</keyword>
<dbReference type="InterPro" id="IPR019734">
    <property type="entry name" value="TPR_rpt"/>
</dbReference>
<dbReference type="EC" id="2.4.1.255" evidence="3"/>
<keyword evidence="4" id="KW-0328">Glycosyltransferase</keyword>
<keyword evidence="7 8" id="KW-0802">TPR repeat</keyword>
<dbReference type="EMBL" id="SBKP01000002">
    <property type="protein sequence ID" value="RXR30530.1"/>
    <property type="molecule type" value="Genomic_DNA"/>
</dbReference>
<evidence type="ECO:0000256" key="4">
    <source>
        <dbReference type="ARBA" id="ARBA00022676"/>
    </source>
</evidence>
<keyword evidence="6" id="KW-0677">Repeat</keyword>
<proteinExistence type="inferred from homology"/>
<evidence type="ECO:0000259" key="9">
    <source>
        <dbReference type="Pfam" id="PF13844"/>
    </source>
</evidence>
<evidence type="ECO:0000256" key="2">
    <source>
        <dbReference type="ARBA" id="ARBA00005386"/>
    </source>
</evidence>
<comment type="caution">
    <text evidence="10">The sequence shown here is derived from an EMBL/GenBank/DDBJ whole genome shotgun (WGS) entry which is preliminary data.</text>
</comment>
<accession>A0A4Q1KM69</accession>
<reference evidence="11" key="1">
    <citation type="submission" date="2019-01" db="EMBL/GenBank/DDBJ databases">
        <title>Cytophagaceae bacterium strain CAR-16.</title>
        <authorList>
            <person name="Chen W.-M."/>
        </authorList>
    </citation>
    <scope>NUCLEOTIDE SEQUENCE [LARGE SCALE GENOMIC DNA]</scope>
    <source>
        <strain evidence="11">CHR27</strain>
    </source>
</reference>
<dbReference type="AlphaFoldDB" id="A0A4Q1KM69"/>
<feature type="repeat" description="TPR" evidence="8">
    <location>
        <begin position="161"/>
        <end position="194"/>
    </location>
</feature>
<feature type="domain" description="O-GlcNAc transferase C-terminal" evidence="9">
    <location>
        <begin position="330"/>
        <end position="488"/>
    </location>
</feature>
<feature type="repeat" description="TPR" evidence="8">
    <location>
        <begin position="195"/>
        <end position="228"/>
    </location>
</feature>
<dbReference type="SMART" id="SM00028">
    <property type="entry name" value="TPR"/>
    <property type="match status" value="6"/>
</dbReference>
<evidence type="ECO:0000313" key="11">
    <source>
        <dbReference type="Proteomes" id="UP000290958"/>
    </source>
</evidence>
<dbReference type="Gene3D" id="3.40.50.2000">
    <property type="entry name" value="Glycogen Phosphorylase B"/>
    <property type="match status" value="1"/>
</dbReference>
<comment type="similarity">
    <text evidence="2">Belongs to the glycosyltransferase 41 family. O-GlcNAc transferase subfamily.</text>
</comment>
<dbReference type="PROSITE" id="PS50005">
    <property type="entry name" value="TPR"/>
    <property type="match status" value="6"/>
</dbReference>
<dbReference type="Gene3D" id="3.40.50.11380">
    <property type="match status" value="1"/>
</dbReference>
<evidence type="ECO:0000256" key="1">
    <source>
        <dbReference type="ARBA" id="ARBA00004922"/>
    </source>
</evidence>
<evidence type="ECO:0000256" key="6">
    <source>
        <dbReference type="ARBA" id="ARBA00022737"/>
    </source>
</evidence>
<dbReference type="Pfam" id="PF13844">
    <property type="entry name" value="Glyco_transf_41"/>
    <property type="match status" value="2"/>
</dbReference>
<evidence type="ECO:0000256" key="5">
    <source>
        <dbReference type="ARBA" id="ARBA00022679"/>
    </source>
</evidence>
<dbReference type="PANTHER" id="PTHR44998:SF1">
    <property type="entry name" value="UDP-N-ACETYLGLUCOSAMINE--PEPTIDE N-ACETYLGLUCOSAMINYLTRANSFERASE 110 KDA SUBUNIT"/>
    <property type="match status" value="1"/>
</dbReference>
<dbReference type="Gene3D" id="1.25.40.10">
    <property type="entry name" value="Tetratricopeptide repeat domain"/>
    <property type="match status" value="3"/>
</dbReference>
<feature type="repeat" description="TPR" evidence="8">
    <location>
        <begin position="59"/>
        <end position="92"/>
    </location>
</feature>
<dbReference type="GO" id="GO:0097363">
    <property type="term" value="F:protein O-acetylglucosaminyltransferase activity"/>
    <property type="evidence" value="ECO:0007669"/>
    <property type="project" value="UniProtKB-EC"/>
</dbReference>
<feature type="repeat" description="TPR" evidence="8">
    <location>
        <begin position="127"/>
        <end position="160"/>
    </location>
</feature>
<dbReference type="Pfam" id="PF13432">
    <property type="entry name" value="TPR_16"/>
    <property type="match status" value="2"/>
</dbReference>
<comment type="pathway">
    <text evidence="1">Protein modification; protein glycosylation.</text>
</comment>
<dbReference type="Proteomes" id="UP000290958">
    <property type="component" value="Unassembled WGS sequence"/>
</dbReference>
<keyword evidence="11" id="KW-1185">Reference proteome</keyword>
<dbReference type="OrthoDB" id="146908at2"/>
<sequence length="711" mass="78983">MRARQGLDALRKARGEAVALDGAPPPHDTDHFLALLNSGRLEEALARGQALLREYPRSVLLHDSMGRIHYARKDLEKATAAFRAAVTVRPDCAEARYNLGRVLQELGDNDEAASCYAAAIEHKPDYADAYNNLGALYVAKGNLNDAVVALRDALKLRPNYVDTYINLGNAFRDMGNKDTAVAYYNQAITLQPDNAKAHFNLGLLRNEQGKKGEAIMALERAVVHQPDYGDAHRELANIFLGFDLRDEAILSFERAIAANPDDDLAWCAKLHQQAQMCEWAPIVAAADRIPTLGRTTAWGMLSLDDNPARHRLRSENAAAPAKKDIKRHLFSPAKPKRPEKLRIGYFSADFWSHAVMHLIVRVLELHDRDRFEVHGFAYGEGVQDGMHTRLVNAVDIFHQVHSLEDDAIAERARAAHIDIAIDLMGHTKGKRLRIFAHGAAPVQISYLGYPGTTGADFFDYMIADSITIPAEQRAHYSENIITMPHCYQPNDNGREISSRVFTRSDMGLPEDAFVFACFNSSYKITPEEFAIWMRLLAKVEGSVLWLYKSNRWAEANLRKEAEKHGISANRIIFAEGISVDEHLARQHLADLFLDTFNVNAHTTASDALWGGLPVLTRMGQSFAARVAGSLLHAVGLPELAVDTSEAYEAMALDLATNRNKLAELRARLAANRLTTPLFDTDSFARDIEAGYDAAYARFLDGKAPDDILIGR</sequence>
<evidence type="ECO:0000256" key="8">
    <source>
        <dbReference type="PROSITE-ProRule" id="PRU00339"/>
    </source>
</evidence>
<evidence type="ECO:0000256" key="7">
    <source>
        <dbReference type="ARBA" id="ARBA00022803"/>
    </source>
</evidence>
<evidence type="ECO:0000256" key="3">
    <source>
        <dbReference type="ARBA" id="ARBA00011970"/>
    </source>
</evidence>
<dbReference type="PANTHER" id="PTHR44998">
    <property type="match status" value="1"/>
</dbReference>
<dbReference type="SUPFAM" id="SSF48452">
    <property type="entry name" value="TPR-like"/>
    <property type="match status" value="1"/>
</dbReference>
<dbReference type="InterPro" id="IPR029489">
    <property type="entry name" value="OGT/SEC/SPY_C"/>
</dbReference>
<protein>
    <recommendedName>
        <fullName evidence="3">protein O-GlcNAc transferase</fullName>
        <ecNumber evidence="3">2.4.1.255</ecNumber>
    </recommendedName>
</protein>
<organism evidence="10 11">
    <name type="scientific">Sphingobium fluviale</name>
    <dbReference type="NCBI Taxonomy" id="2506423"/>
    <lineage>
        <taxon>Bacteria</taxon>
        <taxon>Pseudomonadati</taxon>
        <taxon>Pseudomonadota</taxon>
        <taxon>Alphaproteobacteria</taxon>
        <taxon>Sphingomonadales</taxon>
        <taxon>Sphingomonadaceae</taxon>
        <taxon>Sphingobium</taxon>
    </lineage>
</organism>
<feature type="repeat" description="TPR" evidence="8">
    <location>
        <begin position="229"/>
        <end position="262"/>
    </location>
</feature>